<feature type="compositionally biased region" description="Polar residues" evidence="1">
    <location>
        <begin position="33"/>
        <end position="45"/>
    </location>
</feature>
<evidence type="ECO:0000313" key="2">
    <source>
        <dbReference type="EMBL" id="KAK5092001.1"/>
    </source>
</evidence>
<accession>A0ABR0K8J6</accession>
<keyword evidence="3" id="KW-1185">Reference proteome</keyword>
<dbReference type="EMBL" id="JAVRRG010000066">
    <property type="protein sequence ID" value="KAK5092001.1"/>
    <property type="molecule type" value="Genomic_DNA"/>
</dbReference>
<organism evidence="2 3">
    <name type="scientific">Lithohypha guttulata</name>
    <dbReference type="NCBI Taxonomy" id="1690604"/>
    <lineage>
        <taxon>Eukaryota</taxon>
        <taxon>Fungi</taxon>
        <taxon>Dikarya</taxon>
        <taxon>Ascomycota</taxon>
        <taxon>Pezizomycotina</taxon>
        <taxon>Eurotiomycetes</taxon>
        <taxon>Chaetothyriomycetidae</taxon>
        <taxon>Chaetothyriales</taxon>
        <taxon>Trichomeriaceae</taxon>
        <taxon>Lithohypha</taxon>
    </lineage>
</organism>
<feature type="region of interest" description="Disordered" evidence="1">
    <location>
        <begin position="287"/>
        <end position="314"/>
    </location>
</feature>
<dbReference type="Proteomes" id="UP001345013">
    <property type="component" value="Unassembled WGS sequence"/>
</dbReference>
<protein>
    <submittedName>
        <fullName evidence="2">Uncharacterized protein</fullName>
    </submittedName>
</protein>
<feature type="region of interest" description="Disordered" evidence="1">
    <location>
        <begin position="24"/>
        <end position="112"/>
    </location>
</feature>
<proteinExistence type="predicted"/>
<sequence>MVNHAQAARALLFMQQCRQQATTQAQRQATAHSPRNITDTTSLNPENFGKKMRLDASDPTIPEWSLQQPPAQSSTLQSQLGSTAPPSTTDTPARQAPYDFPRARDQPIPRYRHNPAVTPGFLSFLKYRILRLPEPLNPHDTAKPSFNVLTNPYRARKSWPPILAHMSEIQQFHYEKKFRRRLLNKTYSLRTTWQRWTLFLRRFSIGAVVIYFALVAEPRDRSRVPPDGLRYWMYGKLRAGNGEELGGTGSQFWPRRLGVWIESQYAYYKRKHKRQWDPYNHEGWDENRPRNSLPMPASPNVNPPLDDPTRDYEP</sequence>
<reference evidence="2 3" key="1">
    <citation type="submission" date="2023-08" db="EMBL/GenBank/DDBJ databases">
        <title>Black Yeasts Isolated from many extreme environments.</title>
        <authorList>
            <person name="Coleine C."/>
            <person name="Stajich J.E."/>
            <person name="Selbmann L."/>
        </authorList>
    </citation>
    <scope>NUCLEOTIDE SEQUENCE [LARGE SCALE GENOMIC DNA]</scope>
    <source>
        <strain evidence="2 3">CCFEE 5885</strain>
    </source>
</reference>
<gene>
    <name evidence="2" type="ORF">LTR24_005649</name>
</gene>
<evidence type="ECO:0000256" key="1">
    <source>
        <dbReference type="SAM" id="MobiDB-lite"/>
    </source>
</evidence>
<evidence type="ECO:0000313" key="3">
    <source>
        <dbReference type="Proteomes" id="UP001345013"/>
    </source>
</evidence>
<name>A0ABR0K8J6_9EURO</name>
<feature type="compositionally biased region" description="Low complexity" evidence="1">
    <location>
        <begin position="72"/>
        <end position="93"/>
    </location>
</feature>
<comment type="caution">
    <text evidence="2">The sequence shown here is derived from an EMBL/GenBank/DDBJ whole genome shotgun (WGS) entry which is preliminary data.</text>
</comment>